<dbReference type="AlphaFoldDB" id="A0A1U7TSD9"/>
<sequence length="78" mass="8978">MPPWVKVPEDLEEPEVFQIQTRLLDAMFLSSSPTGPDGSRTPYREQVSNAILQLRALESSDLTEVVVYGYCWYELRTK</sequence>
<gene>
    <name evidence="4" type="primary">LOC103260805</name>
</gene>
<protein>
    <submittedName>
        <fullName evidence="4">Developmental pluripotency-associated 5 protein</fullName>
    </submittedName>
</protein>
<proteinExistence type="inferred from homology"/>
<dbReference type="Proteomes" id="UP000189704">
    <property type="component" value="Unplaced"/>
</dbReference>
<reference evidence="4" key="1">
    <citation type="submission" date="2025-08" db="UniProtKB">
        <authorList>
            <consortium name="RefSeq"/>
        </authorList>
    </citation>
    <scope>IDENTIFICATION</scope>
</reference>
<accession>A0A1U7TSD9</accession>
<dbReference type="RefSeq" id="XP_008056646.1">
    <property type="nucleotide sequence ID" value="XM_008058455.1"/>
</dbReference>
<dbReference type="GO" id="GO:0003729">
    <property type="term" value="F:mRNA binding"/>
    <property type="evidence" value="ECO:0007669"/>
    <property type="project" value="TreeGrafter"/>
</dbReference>
<dbReference type="KEGG" id="csyr:103260805"/>
<feature type="domain" description="KH-like RNA-binding" evidence="2">
    <location>
        <begin position="2"/>
        <end position="78"/>
    </location>
</feature>
<dbReference type="InterPro" id="IPR031952">
    <property type="entry name" value="MOEP19_KH-like"/>
</dbReference>
<dbReference type="OrthoDB" id="9510166at2759"/>
<dbReference type="PANTHER" id="PTHR31368:SF4">
    <property type="entry name" value="DEVELOPMENTAL PLURIPOTENCY-ASSOCIATED 5 PROTEIN"/>
    <property type="match status" value="1"/>
</dbReference>
<name>A0A1U7TSD9_CARSF</name>
<keyword evidence="3" id="KW-1185">Reference proteome</keyword>
<dbReference type="PANTHER" id="PTHR31368">
    <property type="entry name" value="DEVELOPMENT PLURPOTENCY-ASSOCIATED PROTEIN 1/5 FAMILY MEMBER"/>
    <property type="match status" value="1"/>
</dbReference>
<dbReference type="InterPro" id="IPR036612">
    <property type="entry name" value="KH_dom_type_1_sf"/>
</dbReference>
<evidence type="ECO:0000259" key="2">
    <source>
        <dbReference type="Pfam" id="PF16005"/>
    </source>
</evidence>
<evidence type="ECO:0000313" key="3">
    <source>
        <dbReference type="Proteomes" id="UP000189704"/>
    </source>
</evidence>
<dbReference type="GO" id="GO:0010468">
    <property type="term" value="P:regulation of gene expression"/>
    <property type="evidence" value="ECO:0007669"/>
    <property type="project" value="TreeGrafter"/>
</dbReference>
<evidence type="ECO:0000313" key="4">
    <source>
        <dbReference type="RefSeq" id="XP_008056646.1"/>
    </source>
</evidence>
<dbReference type="GO" id="GO:0005737">
    <property type="term" value="C:cytoplasm"/>
    <property type="evidence" value="ECO:0007669"/>
    <property type="project" value="TreeGrafter"/>
</dbReference>
<dbReference type="Gene3D" id="3.30.1370.10">
    <property type="entry name" value="K Homology domain, type 1"/>
    <property type="match status" value="1"/>
</dbReference>
<evidence type="ECO:0000256" key="1">
    <source>
        <dbReference type="ARBA" id="ARBA00009081"/>
    </source>
</evidence>
<comment type="similarity">
    <text evidence="1">Belongs to the KHDC1 family.</text>
</comment>
<dbReference type="GeneID" id="103260805"/>
<dbReference type="Pfam" id="PF16005">
    <property type="entry name" value="MOEP19"/>
    <property type="match status" value="1"/>
</dbReference>
<organism evidence="3 4">
    <name type="scientific">Carlito syrichta</name>
    <name type="common">Philippine tarsier</name>
    <name type="synonym">Tarsius syrichta</name>
    <dbReference type="NCBI Taxonomy" id="1868482"/>
    <lineage>
        <taxon>Eukaryota</taxon>
        <taxon>Metazoa</taxon>
        <taxon>Chordata</taxon>
        <taxon>Craniata</taxon>
        <taxon>Vertebrata</taxon>
        <taxon>Euteleostomi</taxon>
        <taxon>Mammalia</taxon>
        <taxon>Eutheria</taxon>
        <taxon>Euarchontoglires</taxon>
        <taxon>Primates</taxon>
        <taxon>Haplorrhini</taxon>
        <taxon>Tarsiiformes</taxon>
        <taxon>Tarsiidae</taxon>
        <taxon>Carlito</taxon>
    </lineage>
</organism>